<proteinExistence type="inferred from homology"/>
<feature type="transmembrane region" description="Helical" evidence="8">
    <location>
        <begin position="152"/>
        <end position="174"/>
    </location>
</feature>
<keyword evidence="7 8" id="KW-0472">Membrane</keyword>
<dbReference type="GO" id="GO:1990961">
    <property type="term" value="P:xenobiotic detoxification by transmembrane export across the plasma membrane"/>
    <property type="evidence" value="ECO:0007669"/>
    <property type="project" value="InterPro"/>
</dbReference>
<feature type="transmembrane region" description="Helical" evidence="8">
    <location>
        <begin position="95"/>
        <end position="113"/>
    </location>
</feature>
<dbReference type="NCBIfam" id="TIGR00710">
    <property type="entry name" value="efflux_Bcr_CflA"/>
    <property type="match status" value="1"/>
</dbReference>
<gene>
    <name evidence="10" type="ORF">HELGO_WM25490</name>
</gene>
<feature type="transmembrane region" description="Helical" evidence="8">
    <location>
        <begin position="267"/>
        <end position="284"/>
    </location>
</feature>
<dbReference type="InterPro" id="IPR036259">
    <property type="entry name" value="MFS_trans_sf"/>
</dbReference>
<feature type="transmembrane region" description="Helical" evidence="8">
    <location>
        <begin position="180"/>
        <end position="198"/>
    </location>
</feature>
<evidence type="ECO:0000259" key="9">
    <source>
        <dbReference type="PROSITE" id="PS50850"/>
    </source>
</evidence>
<sequence length="395" mass="42975">MESQTTAEPTINSKKAALSKKMNFAEFIILMAIMMSLTALSIDAMLPALSIIGDDLGVQDPNKNQLMISALFLGLAFGQLIYGPISDSTGRKWPLYGGLTIFILGSLISVFATNLTMMIVGRSIQGFGLASPRTVSLAMIRDQFKGREMAKVMSFVMMIFVLVPTVAPGVGQLILLLANWKAIFIFIMGMALLILLWFGNRMHETLGETDRIPFSFQRIKKSLLEIFSNKIAVGYTITAGLVSSAFIGFLNSAQQIFQDQYNLGDKFPIYFGILAISIGFASFFNSRMVMRYGSQVMVKTAISALVLIALLFAMLVPNLGTTMPLWLTMVYLISTLFCIGILFGNLNSMAMEPLGHIAGIGSAMVGSISTFVAVAIGTVIGLRYDGTILPIIYGF</sequence>
<dbReference type="PROSITE" id="PS50850">
    <property type="entry name" value="MFS"/>
    <property type="match status" value="1"/>
</dbReference>
<evidence type="ECO:0000256" key="2">
    <source>
        <dbReference type="ARBA" id="ARBA00006236"/>
    </source>
</evidence>
<protein>
    <submittedName>
        <fullName evidence="10">MFS family multidrug efflux protein, similarity to bicyclomycin resistance protein Bcr</fullName>
    </submittedName>
</protein>
<dbReference type="Gene3D" id="1.20.1720.10">
    <property type="entry name" value="Multidrug resistance protein D"/>
    <property type="match status" value="1"/>
</dbReference>
<evidence type="ECO:0000256" key="3">
    <source>
        <dbReference type="ARBA" id="ARBA00022448"/>
    </source>
</evidence>
<comment type="similarity">
    <text evidence="2">Belongs to the major facilitator superfamily. Bcr/CmlA family.</text>
</comment>
<organism evidence="10">
    <name type="scientific">uncultured Aureispira sp</name>
    <dbReference type="NCBI Taxonomy" id="1331704"/>
    <lineage>
        <taxon>Bacteria</taxon>
        <taxon>Pseudomonadati</taxon>
        <taxon>Bacteroidota</taxon>
        <taxon>Saprospiria</taxon>
        <taxon>Saprospirales</taxon>
        <taxon>Saprospiraceae</taxon>
        <taxon>Aureispira</taxon>
        <taxon>environmental samples</taxon>
    </lineage>
</organism>
<dbReference type="Pfam" id="PF07690">
    <property type="entry name" value="MFS_1"/>
    <property type="match status" value="1"/>
</dbReference>
<feature type="transmembrane region" description="Helical" evidence="8">
    <location>
        <begin position="227"/>
        <end position="247"/>
    </location>
</feature>
<dbReference type="GO" id="GO:0042910">
    <property type="term" value="F:xenobiotic transmembrane transporter activity"/>
    <property type="evidence" value="ECO:0007669"/>
    <property type="project" value="InterPro"/>
</dbReference>
<dbReference type="GO" id="GO:0005886">
    <property type="term" value="C:plasma membrane"/>
    <property type="evidence" value="ECO:0007669"/>
    <property type="project" value="UniProtKB-SubCell"/>
</dbReference>
<dbReference type="InterPro" id="IPR004812">
    <property type="entry name" value="Efflux_drug-R_Bcr/CmlA"/>
</dbReference>
<feature type="non-terminal residue" evidence="10">
    <location>
        <position position="395"/>
    </location>
</feature>
<dbReference type="PANTHER" id="PTHR23502:SF132">
    <property type="entry name" value="POLYAMINE TRANSPORTER 2-RELATED"/>
    <property type="match status" value="1"/>
</dbReference>
<keyword evidence="3" id="KW-0813">Transport</keyword>
<evidence type="ECO:0000256" key="4">
    <source>
        <dbReference type="ARBA" id="ARBA00022475"/>
    </source>
</evidence>
<keyword evidence="6 8" id="KW-1133">Transmembrane helix</keyword>
<feature type="domain" description="Major facilitator superfamily (MFS) profile" evidence="9">
    <location>
        <begin position="27"/>
        <end position="395"/>
    </location>
</feature>
<dbReference type="CDD" id="cd17320">
    <property type="entry name" value="MFS_MdfA_MDR_like"/>
    <property type="match status" value="1"/>
</dbReference>
<evidence type="ECO:0000256" key="6">
    <source>
        <dbReference type="ARBA" id="ARBA00022989"/>
    </source>
</evidence>
<evidence type="ECO:0000256" key="8">
    <source>
        <dbReference type="SAM" id="Phobius"/>
    </source>
</evidence>
<evidence type="ECO:0000256" key="1">
    <source>
        <dbReference type="ARBA" id="ARBA00004651"/>
    </source>
</evidence>
<feature type="transmembrane region" description="Helical" evidence="8">
    <location>
        <begin position="296"/>
        <end position="317"/>
    </location>
</feature>
<dbReference type="PANTHER" id="PTHR23502">
    <property type="entry name" value="MAJOR FACILITATOR SUPERFAMILY"/>
    <property type="match status" value="1"/>
</dbReference>
<feature type="transmembrane region" description="Helical" evidence="8">
    <location>
        <begin position="323"/>
        <end position="345"/>
    </location>
</feature>
<comment type="subcellular location">
    <subcellularLocation>
        <location evidence="1">Cell membrane</location>
        <topology evidence="1">Multi-pass membrane protein</topology>
    </subcellularLocation>
</comment>
<feature type="transmembrane region" description="Helical" evidence="8">
    <location>
        <begin position="357"/>
        <end position="380"/>
    </location>
</feature>
<feature type="transmembrane region" description="Helical" evidence="8">
    <location>
        <begin position="24"/>
        <end position="46"/>
    </location>
</feature>
<evidence type="ECO:0000313" key="10">
    <source>
        <dbReference type="EMBL" id="CAA6829709.1"/>
    </source>
</evidence>
<evidence type="ECO:0000256" key="5">
    <source>
        <dbReference type="ARBA" id="ARBA00022692"/>
    </source>
</evidence>
<evidence type="ECO:0000256" key="7">
    <source>
        <dbReference type="ARBA" id="ARBA00023136"/>
    </source>
</evidence>
<keyword evidence="4" id="KW-1003">Cell membrane</keyword>
<dbReference type="InterPro" id="IPR011701">
    <property type="entry name" value="MFS"/>
</dbReference>
<dbReference type="EMBL" id="CACVAQ010000514">
    <property type="protein sequence ID" value="CAA6829709.1"/>
    <property type="molecule type" value="Genomic_DNA"/>
</dbReference>
<dbReference type="InterPro" id="IPR020846">
    <property type="entry name" value="MFS_dom"/>
</dbReference>
<feature type="transmembrane region" description="Helical" evidence="8">
    <location>
        <begin position="66"/>
        <end position="83"/>
    </location>
</feature>
<name>A0A6S6UCU7_9BACT</name>
<reference evidence="10" key="1">
    <citation type="submission" date="2020-01" db="EMBL/GenBank/DDBJ databases">
        <authorList>
            <person name="Meier V. D."/>
            <person name="Meier V D."/>
        </authorList>
    </citation>
    <scope>NUCLEOTIDE SEQUENCE</scope>
    <source>
        <strain evidence="10">HLG_WM_MAG_10</strain>
    </source>
</reference>
<accession>A0A6S6UCU7</accession>
<keyword evidence="5 8" id="KW-0812">Transmembrane</keyword>
<dbReference type="AlphaFoldDB" id="A0A6S6UCU7"/>
<dbReference type="SUPFAM" id="SSF103473">
    <property type="entry name" value="MFS general substrate transporter"/>
    <property type="match status" value="1"/>
</dbReference>